<dbReference type="EMBL" id="BQKE01000015">
    <property type="protein sequence ID" value="GJM65129.1"/>
    <property type="molecule type" value="Genomic_DNA"/>
</dbReference>
<organism evidence="4 5">
    <name type="scientific">Persicobacter diffluens</name>
    <dbReference type="NCBI Taxonomy" id="981"/>
    <lineage>
        <taxon>Bacteria</taxon>
        <taxon>Pseudomonadati</taxon>
        <taxon>Bacteroidota</taxon>
        <taxon>Cytophagia</taxon>
        <taxon>Cytophagales</taxon>
        <taxon>Persicobacteraceae</taxon>
        <taxon>Persicobacter</taxon>
    </lineage>
</organism>
<name>A0AAN4W3N3_9BACT</name>
<gene>
    <name evidence="2" type="ORF">PEDI_51300</name>
    <name evidence="3" type="ORF">PEDI_56650</name>
    <name evidence="4" type="ORF">PEDI_56810</name>
</gene>
<keyword evidence="5" id="KW-1185">Reference proteome</keyword>
<protein>
    <submittedName>
        <fullName evidence="4">Uncharacterized protein</fullName>
    </submittedName>
</protein>
<evidence type="ECO:0000313" key="5">
    <source>
        <dbReference type="Proteomes" id="UP001310022"/>
    </source>
</evidence>
<dbReference type="EMBL" id="BQKE01000006">
    <property type="protein sequence ID" value="GJM64578.1"/>
    <property type="molecule type" value="Genomic_DNA"/>
</dbReference>
<dbReference type="EMBL" id="BQKE01000014">
    <property type="protein sequence ID" value="GJM65113.1"/>
    <property type="molecule type" value="Genomic_DNA"/>
</dbReference>
<evidence type="ECO:0000313" key="4">
    <source>
        <dbReference type="EMBL" id="GJM65129.1"/>
    </source>
</evidence>
<dbReference type="AlphaFoldDB" id="A0AAN4W3N3"/>
<comment type="caution">
    <text evidence="4">The sequence shown here is derived from an EMBL/GenBank/DDBJ whole genome shotgun (WGS) entry which is preliminary data.</text>
</comment>
<feature type="compositionally biased region" description="Polar residues" evidence="1">
    <location>
        <begin position="9"/>
        <end position="26"/>
    </location>
</feature>
<evidence type="ECO:0000313" key="3">
    <source>
        <dbReference type="EMBL" id="GJM65113.1"/>
    </source>
</evidence>
<evidence type="ECO:0000256" key="1">
    <source>
        <dbReference type="SAM" id="MobiDB-lite"/>
    </source>
</evidence>
<feature type="region of interest" description="Disordered" evidence="1">
    <location>
        <begin position="9"/>
        <end position="31"/>
    </location>
</feature>
<reference evidence="4 5" key="1">
    <citation type="submission" date="2021-12" db="EMBL/GenBank/DDBJ databases">
        <title>Genome sequencing of bacteria with rrn-lacking chromosome and rrn-plasmid.</title>
        <authorList>
            <person name="Anda M."/>
            <person name="Iwasaki W."/>
        </authorList>
    </citation>
    <scope>NUCLEOTIDE SEQUENCE [LARGE SCALE GENOMIC DNA]</scope>
    <source>
        <strain evidence="4 5">NBRC 15940</strain>
    </source>
</reference>
<dbReference type="Proteomes" id="UP001310022">
    <property type="component" value="Unassembled WGS sequence"/>
</dbReference>
<proteinExistence type="predicted"/>
<accession>A0AAN4W3N3</accession>
<evidence type="ECO:0000313" key="2">
    <source>
        <dbReference type="EMBL" id="GJM64578.1"/>
    </source>
</evidence>
<sequence length="70" mass="7991">MPARVFSLITSRSNSANSARKTSANQRRQKQQKLVIQDFQEDLRTGISSKAKDLDKDVNQFLVELNINKL</sequence>